<dbReference type="HOGENOM" id="CLU_069356_17_1_11"/>
<sequence>MTQDLPPRTSGTRAAGRRLRSDAARNVESLVTAARALFDERGTEVPLDEIARRAGVGNATLYRNFPTRGDLLVAVYSEEVDALCGHGAALLETTPPGDALFAWLDLFVVHAATRRALALAALSQGPDERRGKLAEGWHASMRSTLAALLAPAQEAGAVRPDLTAADLLALTNATALASTDPADAVRLMHVLRGGVEPRPDLPP</sequence>
<dbReference type="InterPro" id="IPR049445">
    <property type="entry name" value="TetR_SbtR-like_C"/>
</dbReference>
<dbReference type="InterPro" id="IPR001647">
    <property type="entry name" value="HTH_TetR"/>
</dbReference>
<gene>
    <name evidence="6" type="ordered locus">FRAAL0567</name>
</gene>
<dbReference type="GO" id="GO:0003700">
    <property type="term" value="F:DNA-binding transcription factor activity"/>
    <property type="evidence" value="ECO:0007669"/>
    <property type="project" value="TreeGrafter"/>
</dbReference>
<dbReference type="OrthoDB" id="9795011at2"/>
<dbReference type="Proteomes" id="UP000000657">
    <property type="component" value="Chromosome"/>
</dbReference>
<dbReference type="AlphaFoldDB" id="Q0RT60"/>
<evidence type="ECO:0000313" key="6">
    <source>
        <dbReference type="EMBL" id="CAJ59242.1"/>
    </source>
</evidence>
<dbReference type="InterPro" id="IPR036271">
    <property type="entry name" value="Tet_transcr_reg_TetR-rel_C_sf"/>
</dbReference>
<dbReference type="SUPFAM" id="SSF46689">
    <property type="entry name" value="Homeodomain-like"/>
    <property type="match status" value="1"/>
</dbReference>
<evidence type="ECO:0000256" key="1">
    <source>
        <dbReference type="ARBA" id="ARBA00023015"/>
    </source>
</evidence>
<dbReference type="PROSITE" id="PS50977">
    <property type="entry name" value="HTH_TETR_2"/>
    <property type="match status" value="1"/>
</dbReference>
<dbReference type="RefSeq" id="WP_011601819.1">
    <property type="nucleotide sequence ID" value="NC_008278.1"/>
</dbReference>
<dbReference type="EMBL" id="CT573213">
    <property type="protein sequence ID" value="CAJ59242.1"/>
    <property type="molecule type" value="Genomic_DNA"/>
</dbReference>
<evidence type="ECO:0000259" key="5">
    <source>
        <dbReference type="PROSITE" id="PS50977"/>
    </source>
</evidence>
<dbReference type="Gene3D" id="1.10.357.10">
    <property type="entry name" value="Tetracycline Repressor, domain 2"/>
    <property type="match status" value="1"/>
</dbReference>
<keyword evidence="3" id="KW-0804">Transcription</keyword>
<accession>Q0RT60</accession>
<dbReference type="SUPFAM" id="SSF48498">
    <property type="entry name" value="Tetracyclin repressor-like, C-terminal domain"/>
    <property type="match status" value="1"/>
</dbReference>
<evidence type="ECO:0000256" key="3">
    <source>
        <dbReference type="ARBA" id="ARBA00023163"/>
    </source>
</evidence>
<feature type="DNA-binding region" description="H-T-H motif" evidence="4">
    <location>
        <begin position="46"/>
        <end position="65"/>
    </location>
</feature>
<dbReference type="Pfam" id="PF21597">
    <property type="entry name" value="TetR_C_43"/>
    <property type="match status" value="1"/>
</dbReference>
<keyword evidence="1" id="KW-0805">Transcription regulation</keyword>
<dbReference type="PANTHER" id="PTHR30055:SF234">
    <property type="entry name" value="HTH-TYPE TRANSCRIPTIONAL REGULATOR BETI"/>
    <property type="match status" value="1"/>
</dbReference>
<dbReference type="InterPro" id="IPR009057">
    <property type="entry name" value="Homeodomain-like_sf"/>
</dbReference>
<dbReference type="InterPro" id="IPR050109">
    <property type="entry name" value="HTH-type_TetR-like_transc_reg"/>
</dbReference>
<feature type="domain" description="HTH tetR-type" evidence="5">
    <location>
        <begin position="24"/>
        <end position="83"/>
    </location>
</feature>
<dbReference type="PANTHER" id="PTHR30055">
    <property type="entry name" value="HTH-TYPE TRANSCRIPTIONAL REGULATOR RUTR"/>
    <property type="match status" value="1"/>
</dbReference>
<keyword evidence="2 4" id="KW-0238">DNA-binding</keyword>
<evidence type="ECO:0000313" key="7">
    <source>
        <dbReference type="Proteomes" id="UP000000657"/>
    </source>
</evidence>
<name>Q0RT60_FRAAA</name>
<protein>
    <submittedName>
        <fullName evidence="6">TetR-family transcriptional regulator</fullName>
    </submittedName>
</protein>
<organism evidence="6 7">
    <name type="scientific">Frankia alni (strain DSM 45986 / CECT 9034 / ACN14a)</name>
    <dbReference type="NCBI Taxonomy" id="326424"/>
    <lineage>
        <taxon>Bacteria</taxon>
        <taxon>Bacillati</taxon>
        <taxon>Actinomycetota</taxon>
        <taxon>Actinomycetes</taxon>
        <taxon>Frankiales</taxon>
        <taxon>Frankiaceae</taxon>
        <taxon>Frankia</taxon>
    </lineage>
</organism>
<evidence type="ECO:0000256" key="4">
    <source>
        <dbReference type="PROSITE-ProRule" id="PRU00335"/>
    </source>
</evidence>
<dbReference type="Pfam" id="PF00440">
    <property type="entry name" value="TetR_N"/>
    <property type="match status" value="1"/>
</dbReference>
<proteinExistence type="predicted"/>
<dbReference type="PRINTS" id="PR00455">
    <property type="entry name" value="HTHTETR"/>
</dbReference>
<keyword evidence="7" id="KW-1185">Reference proteome</keyword>
<dbReference type="eggNOG" id="COG1309">
    <property type="taxonomic scope" value="Bacteria"/>
</dbReference>
<dbReference type="KEGG" id="fal:FRAAL0567"/>
<evidence type="ECO:0000256" key="2">
    <source>
        <dbReference type="ARBA" id="ARBA00023125"/>
    </source>
</evidence>
<dbReference type="GO" id="GO:0000976">
    <property type="term" value="F:transcription cis-regulatory region binding"/>
    <property type="evidence" value="ECO:0007669"/>
    <property type="project" value="TreeGrafter"/>
</dbReference>
<reference evidence="6 7" key="1">
    <citation type="journal article" date="2007" name="Genome Res.">
        <title>Genome characteristics of facultatively symbiotic Frankia sp. strains reflect host range and host plant biogeography.</title>
        <authorList>
            <person name="Normand P."/>
            <person name="Lapierre P."/>
            <person name="Tisa L.S."/>
            <person name="Gogarten J.P."/>
            <person name="Alloisio N."/>
            <person name="Bagnarol E."/>
            <person name="Bassi C.A."/>
            <person name="Berry A.M."/>
            <person name="Bickhart D.M."/>
            <person name="Choisne N."/>
            <person name="Couloux A."/>
            <person name="Cournoyer B."/>
            <person name="Cruveiller S."/>
            <person name="Daubin V."/>
            <person name="Demange N."/>
            <person name="Francino M.P."/>
            <person name="Goltsman E."/>
            <person name="Huang Y."/>
            <person name="Kopp O.R."/>
            <person name="Labarre L."/>
            <person name="Lapidus A."/>
            <person name="Lavire C."/>
            <person name="Marechal J."/>
            <person name="Martinez M."/>
            <person name="Mastronunzio J.E."/>
            <person name="Mullin B.C."/>
            <person name="Niemann J."/>
            <person name="Pujic P."/>
            <person name="Rawnsley T."/>
            <person name="Rouy Z."/>
            <person name="Schenowitz C."/>
            <person name="Sellstedt A."/>
            <person name="Tavares F."/>
            <person name="Tomkins J.P."/>
            <person name="Vallenet D."/>
            <person name="Valverde C."/>
            <person name="Wall L.G."/>
            <person name="Wang Y."/>
            <person name="Medigue C."/>
            <person name="Benson D.R."/>
        </authorList>
    </citation>
    <scope>NUCLEOTIDE SEQUENCE [LARGE SCALE GENOMIC DNA]</scope>
    <source>
        <strain evidence="7">DSM 45986 / CECT 9034 / ACN14a</strain>
    </source>
</reference>